<evidence type="ECO:0000256" key="1">
    <source>
        <dbReference type="SAM" id="SignalP"/>
    </source>
</evidence>
<dbReference type="AlphaFoldDB" id="A0A6A4W8W2"/>
<feature type="chain" id="PRO_5025518071" evidence="1">
    <location>
        <begin position="25"/>
        <end position="234"/>
    </location>
</feature>
<accession>A0A6A4W8W2</accession>
<proteinExistence type="predicted"/>
<evidence type="ECO:0000313" key="2">
    <source>
        <dbReference type="EMBL" id="KAF0304197.1"/>
    </source>
</evidence>
<sequence>MARGRRRRPLALLLLPLLLSTVHCRTDGTESVSSRTLLDSWFKVQTTSEQRLYGVLRSRAKTRHRHSYVGGRPLPTCAPQQVCSTAYPRLQVSTAQCVCPRGSAGPCSRSLLSTDGHSVPLVTDRQKGALTTVKTCEPSGVLPACLGDDWALLAVQNARTGRSNFLVVCRCPADGLLEGPLQHRQPYHAQVPIIRVYGMMCRRRSRRARRRSARSAGLSRLTAIRNLLSLADGD</sequence>
<dbReference type="OrthoDB" id="6413868at2759"/>
<keyword evidence="3" id="KW-1185">Reference proteome</keyword>
<dbReference type="Proteomes" id="UP000440578">
    <property type="component" value="Unassembled WGS sequence"/>
</dbReference>
<evidence type="ECO:0000313" key="3">
    <source>
        <dbReference type="Proteomes" id="UP000440578"/>
    </source>
</evidence>
<reference evidence="2 3" key="1">
    <citation type="submission" date="2019-07" db="EMBL/GenBank/DDBJ databases">
        <title>Draft genome assembly of a fouling barnacle, Amphibalanus amphitrite (Darwin, 1854): The first reference genome for Thecostraca.</title>
        <authorList>
            <person name="Kim W."/>
        </authorList>
    </citation>
    <scope>NUCLEOTIDE SEQUENCE [LARGE SCALE GENOMIC DNA]</scope>
    <source>
        <strain evidence="2">SNU_AA5</strain>
        <tissue evidence="2">Soma without cirri and trophi</tissue>
    </source>
</reference>
<protein>
    <submittedName>
        <fullName evidence="2">Uncharacterized protein</fullName>
    </submittedName>
</protein>
<comment type="caution">
    <text evidence="2">The sequence shown here is derived from an EMBL/GenBank/DDBJ whole genome shotgun (WGS) entry which is preliminary data.</text>
</comment>
<keyword evidence="1" id="KW-0732">Signal</keyword>
<feature type="signal peptide" evidence="1">
    <location>
        <begin position="1"/>
        <end position="24"/>
    </location>
</feature>
<gene>
    <name evidence="2" type="ORF">FJT64_023956</name>
</gene>
<dbReference type="Gene3D" id="2.20.20.160">
    <property type="match status" value="1"/>
</dbReference>
<organism evidence="2 3">
    <name type="scientific">Amphibalanus amphitrite</name>
    <name type="common">Striped barnacle</name>
    <name type="synonym">Balanus amphitrite</name>
    <dbReference type="NCBI Taxonomy" id="1232801"/>
    <lineage>
        <taxon>Eukaryota</taxon>
        <taxon>Metazoa</taxon>
        <taxon>Ecdysozoa</taxon>
        <taxon>Arthropoda</taxon>
        <taxon>Crustacea</taxon>
        <taxon>Multicrustacea</taxon>
        <taxon>Cirripedia</taxon>
        <taxon>Thoracica</taxon>
        <taxon>Thoracicalcarea</taxon>
        <taxon>Balanomorpha</taxon>
        <taxon>Balanoidea</taxon>
        <taxon>Balanidae</taxon>
        <taxon>Amphibalaninae</taxon>
        <taxon>Amphibalanus</taxon>
    </lineage>
</organism>
<name>A0A6A4W8W2_AMPAM</name>
<dbReference type="EMBL" id="VIIS01000866">
    <property type="protein sequence ID" value="KAF0304197.1"/>
    <property type="molecule type" value="Genomic_DNA"/>
</dbReference>